<accession>A0ABD7LNZ2</accession>
<comment type="caution">
    <text evidence="2">The sequence shown here is derived from an EMBL/GenBank/DDBJ whole genome shotgun (WGS) entry which is preliminary data.</text>
</comment>
<reference evidence="2 3" key="1">
    <citation type="submission" date="2016-04" db="EMBL/GenBank/DDBJ databases">
        <authorList>
            <person name="Millard A."/>
        </authorList>
    </citation>
    <scope>NUCLEOTIDE SEQUENCE [LARGE SCALE GENOMIC DNA]</scope>
    <source>
        <strain evidence="2">Isolate 22</strain>
    </source>
</reference>
<dbReference type="EMBL" id="FKLM01000127">
    <property type="protein sequence ID" value="SAM54273.1"/>
    <property type="molecule type" value="Genomic_DNA"/>
</dbReference>
<keyword evidence="2" id="KW-0413">Isomerase</keyword>
<evidence type="ECO:0000313" key="2">
    <source>
        <dbReference type="EMBL" id="SAM54273.1"/>
    </source>
</evidence>
<proteinExistence type="predicted"/>
<dbReference type="SUPFAM" id="SSF55957">
    <property type="entry name" value="Phosphoglucomutase, C-terminal domain"/>
    <property type="match status" value="1"/>
</dbReference>
<dbReference type="EC" id="5.4.2.2" evidence="2"/>
<dbReference type="GO" id="GO:0004614">
    <property type="term" value="F:phosphoglucomutase activity"/>
    <property type="evidence" value="ECO:0007669"/>
    <property type="project" value="UniProtKB-EC"/>
</dbReference>
<gene>
    <name evidence="2" type="ORF">DTPHA_603029</name>
</gene>
<evidence type="ECO:0000313" key="3">
    <source>
        <dbReference type="Proteomes" id="UP000183509"/>
    </source>
</evidence>
<sequence>MQEIMVEFHKGLDIIGGKKVIETLDYSKGLNGLPKSDVLKFMLEDNCSVVVRPSGTEPKLKTYISVSAENKEAAEAMEAIMAAELAEMFE</sequence>
<dbReference type="AlphaFoldDB" id="A0ABD7LNZ2"/>
<name>A0ABD7LNZ2_ENTFC</name>
<dbReference type="Proteomes" id="UP000183509">
    <property type="component" value="Unassembled WGS sequence"/>
</dbReference>
<dbReference type="InterPro" id="IPR036900">
    <property type="entry name" value="A-D-PHexomutase_C_sf"/>
</dbReference>
<protein>
    <submittedName>
        <fullName evidence="2">Phosphoglucomutase/phosphomannomutase family protein</fullName>
        <ecNumber evidence="2">5.4.2.2</ecNumber>
    </submittedName>
</protein>
<organism evidence="2 3">
    <name type="scientific">Enterococcus faecium</name>
    <name type="common">Streptococcus faecium</name>
    <dbReference type="NCBI Taxonomy" id="1352"/>
    <lineage>
        <taxon>Bacteria</taxon>
        <taxon>Bacillati</taxon>
        <taxon>Bacillota</taxon>
        <taxon>Bacilli</taxon>
        <taxon>Lactobacillales</taxon>
        <taxon>Enterococcaceae</taxon>
        <taxon>Enterococcus</taxon>
    </lineage>
</organism>
<dbReference type="Gene3D" id="3.30.310.50">
    <property type="entry name" value="Alpha-D-phosphohexomutase, C-terminal domain"/>
    <property type="match status" value="1"/>
</dbReference>
<dbReference type="InterPro" id="IPR005843">
    <property type="entry name" value="A-D-PHexomutase_C"/>
</dbReference>
<dbReference type="Pfam" id="PF00408">
    <property type="entry name" value="PGM_PMM_IV"/>
    <property type="match status" value="1"/>
</dbReference>
<feature type="domain" description="Alpha-D-phosphohexomutase C-terminal" evidence="1">
    <location>
        <begin position="33"/>
        <end position="81"/>
    </location>
</feature>
<evidence type="ECO:0000259" key="1">
    <source>
        <dbReference type="Pfam" id="PF00408"/>
    </source>
</evidence>